<sequence length="493" mass="57077">MNNFSTKNKCAKPFHEIPGPKELPGIGNSWRFAPIIGQHKIEQLDKVMLQLHEVYGNIVKVSGLIGHPDLLFVFDGDEIRNTFRREEVLPHRPAMPSLHHYKEVLHKDFFGDCPGVIGVHGKKWDNFRARVQQVMLQANAAKKYISPLNEIADDFLDHLEVILDEKSELPGKFLPELYKWALESVCRVALDTRLGCLSQNSNPESKKIIAAINTFFWRVAEVELRLPIWRFYKTKSYKEYTGALDIFRDLCMKHISVAMRKINMEKEVNLEHVSLLENILKETKSEKIATVLALDLMLVGVDTTSVAITSIMLQLSQNPDKQDKLYEELVKVLPAYNSQIKPETLEHLPFLKACIKEALRMYPVVLGNGRSLQSDATICGYNVPKGTHVIFPHYVLSNKEEYFPEPYRFIPERWMKNVKESQKDIHRFISLPFGYGRRTCLGRRFAEAEMAILISKIFRKYNVRYNYGPMTYKVSPTYIPNKPLKFQLTKREY</sequence>
<evidence type="ECO:0000256" key="3">
    <source>
        <dbReference type="ARBA" id="ARBA00022617"/>
    </source>
</evidence>
<evidence type="ECO:0000256" key="8">
    <source>
        <dbReference type="PIRSR" id="PIRSR602401-1"/>
    </source>
</evidence>
<keyword evidence="3 8" id="KW-0349">Heme</keyword>
<dbReference type="InterPro" id="IPR050479">
    <property type="entry name" value="CYP11_CYP27_families"/>
</dbReference>
<organism evidence="10 11">
    <name type="scientific">Chironomus riparius</name>
    <dbReference type="NCBI Taxonomy" id="315576"/>
    <lineage>
        <taxon>Eukaryota</taxon>
        <taxon>Metazoa</taxon>
        <taxon>Ecdysozoa</taxon>
        <taxon>Arthropoda</taxon>
        <taxon>Hexapoda</taxon>
        <taxon>Insecta</taxon>
        <taxon>Pterygota</taxon>
        <taxon>Neoptera</taxon>
        <taxon>Endopterygota</taxon>
        <taxon>Diptera</taxon>
        <taxon>Nematocera</taxon>
        <taxon>Chironomoidea</taxon>
        <taxon>Chironomidae</taxon>
        <taxon>Chironominae</taxon>
        <taxon>Chironomus</taxon>
    </lineage>
</organism>
<dbReference type="FunFam" id="1.10.630.10:FF:000006">
    <property type="entry name" value="Cytochrome P450 302a1, mitochondrial"/>
    <property type="match status" value="1"/>
</dbReference>
<dbReference type="PANTHER" id="PTHR24279:SF120">
    <property type="entry name" value="CYTOCHROME P450"/>
    <property type="match status" value="1"/>
</dbReference>
<dbReference type="GO" id="GO:0005506">
    <property type="term" value="F:iron ion binding"/>
    <property type="evidence" value="ECO:0007669"/>
    <property type="project" value="InterPro"/>
</dbReference>
<dbReference type="SUPFAM" id="SSF48264">
    <property type="entry name" value="Cytochrome P450"/>
    <property type="match status" value="1"/>
</dbReference>
<reference evidence="10" key="1">
    <citation type="submission" date="2022-01" db="EMBL/GenBank/DDBJ databases">
        <authorList>
            <person name="King R."/>
        </authorList>
    </citation>
    <scope>NUCLEOTIDE SEQUENCE</scope>
</reference>
<dbReference type="PROSITE" id="PS00086">
    <property type="entry name" value="CYTOCHROME_P450"/>
    <property type="match status" value="1"/>
</dbReference>
<proteinExistence type="inferred from homology"/>
<dbReference type="InterPro" id="IPR036396">
    <property type="entry name" value="Cyt_P450_sf"/>
</dbReference>
<evidence type="ECO:0000313" key="11">
    <source>
        <dbReference type="Proteomes" id="UP001153620"/>
    </source>
</evidence>
<dbReference type="OrthoDB" id="3945418at2759"/>
<comment type="cofactor">
    <cofactor evidence="1 8">
        <name>heme</name>
        <dbReference type="ChEBI" id="CHEBI:30413"/>
    </cofactor>
</comment>
<keyword evidence="4 8" id="KW-0479">Metal-binding</keyword>
<feature type="binding site" description="axial binding residue" evidence="8">
    <location>
        <position position="440"/>
    </location>
    <ligand>
        <name>heme</name>
        <dbReference type="ChEBI" id="CHEBI:30413"/>
    </ligand>
    <ligandPart>
        <name>Fe</name>
        <dbReference type="ChEBI" id="CHEBI:18248"/>
    </ligandPart>
</feature>
<evidence type="ECO:0008006" key="12">
    <source>
        <dbReference type="Google" id="ProtNLM"/>
    </source>
</evidence>
<keyword evidence="5 9" id="KW-0560">Oxidoreductase</keyword>
<reference evidence="10" key="2">
    <citation type="submission" date="2022-10" db="EMBL/GenBank/DDBJ databases">
        <authorList>
            <consortium name="ENA_rothamsted_submissions"/>
            <consortium name="culmorum"/>
            <person name="King R."/>
        </authorList>
    </citation>
    <scope>NUCLEOTIDE SEQUENCE</scope>
</reference>
<evidence type="ECO:0000313" key="10">
    <source>
        <dbReference type="EMBL" id="CAG9799187.1"/>
    </source>
</evidence>
<dbReference type="PANTHER" id="PTHR24279">
    <property type="entry name" value="CYTOCHROME P450"/>
    <property type="match status" value="1"/>
</dbReference>
<name>A0A9N9WML7_9DIPT</name>
<dbReference type="CDD" id="cd11054">
    <property type="entry name" value="CYP24A1-like"/>
    <property type="match status" value="1"/>
</dbReference>
<gene>
    <name evidence="10" type="ORF">CHIRRI_LOCUS2159</name>
</gene>
<dbReference type="InterPro" id="IPR017972">
    <property type="entry name" value="Cyt_P450_CS"/>
</dbReference>
<dbReference type="GO" id="GO:0016705">
    <property type="term" value="F:oxidoreductase activity, acting on paired donors, with incorporation or reduction of molecular oxygen"/>
    <property type="evidence" value="ECO:0007669"/>
    <property type="project" value="InterPro"/>
</dbReference>
<dbReference type="Pfam" id="PF00067">
    <property type="entry name" value="p450"/>
    <property type="match status" value="1"/>
</dbReference>
<dbReference type="PRINTS" id="PR00385">
    <property type="entry name" value="P450"/>
</dbReference>
<evidence type="ECO:0000256" key="7">
    <source>
        <dbReference type="ARBA" id="ARBA00023033"/>
    </source>
</evidence>
<dbReference type="AlphaFoldDB" id="A0A9N9WML7"/>
<dbReference type="GO" id="GO:0004497">
    <property type="term" value="F:monooxygenase activity"/>
    <property type="evidence" value="ECO:0007669"/>
    <property type="project" value="UniProtKB-KW"/>
</dbReference>
<dbReference type="Gene3D" id="1.10.630.10">
    <property type="entry name" value="Cytochrome P450"/>
    <property type="match status" value="1"/>
</dbReference>
<dbReference type="InterPro" id="IPR002401">
    <property type="entry name" value="Cyt_P450_E_grp-I"/>
</dbReference>
<evidence type="ECO:0000256" key="2">
    <source>
        <dbReference type="ARBA" id="ARBA00010617"/>
    </source>
</evidence>
<evidence type="ECO:0000256" key="5">
    <source>
        <dbReference type="ARBA" id="ARBA00023002"/>
    </source>
</evidence>
<keyword evidence="7 9" id="KW-0503">Monooxygenase</keyword>
<evidence type="ECO:0000256" key="6">
    <source>
        <dbReference type="ARBA" id="ARBA00023004"/>
    </source>
</evidence>
<dbReference type="PRINTS" id="PR00463">
    <property type="entry name" value="EP450I"/>
</dbReference>
<dbReference type="EMBL" id="OU895877">
    <property type="protein sequence ID" value="CAG9799187.1"/>
    <property type="molecule type" value="Genomic_DNA"/>
</dbReference>
<evidence type="ECO:0000256" key="9">
    <source>
        <dbReference type="RuleBase" id="RU000461"/>
    </source>
</evidence>
<evidence type="ECO:0000256" key="1">
    <source>
        <dbReference type="ARBA" id="ARBA00001971"/>
    </source>
</evidence>
<protein>
    <recommendedName>
        <fullName evidence="12">Cytochrome P450</fullName>
    </recommendedName>
</protein>
<dbReference type="GO" id="GO:0020037">
    <property type="term" value="F:heme binding"/>
    <property type="evidence" value="ECO:0007669"/>
    <property type="project" value="InterPro"/>
</dbReference>
<keyword evidence="11" id="KW-1185">Reference proteome</keyword>
<evidence type="ECO:0000256" key="4">
    <source>
        <dbReference type="ARBA" id="ARBA00022723"/>
    </source>
</evidence>
<comment type="similarity">
    <text evidence="2 9">Belongs to the cytochrome P450 family.</text>
</comment>
<dbReference type="Proteomes" id="UP001153620">
    <property type="component" value="Chromosome 1"/>
</dbReference>
<accession>A0A9N9WML7</accession>
<keyword evidence="6 8" id="KW-0408">Iron</keyword>
<dbReference type="InterPro" id="IPR001128">
    <property type="entry name" value="Cyt_P450"/>
</dbReference>